<feature type="domain" description="Xylose isomerase-like TIM barrel" evidence="1">
    <location>
        <begin position="19"/>
        <end position="229"/>
    </location>
</feature>
<keyword evidence="3" id="KW-1185">Reference proteome</keyword>
<dbReference type="InterPro" id="IPR013022">
    <property type="entry name" value="Xyl_isomerase-like_TIM-brl"/>
</dbReference>
<accession>A0A1S1Q5T5</accession>
<evidence type="ECO:0000313" key="3">
    <source>
        <dbReference type="Proteomes" id="UP000179769"/>
    </source>
</evidence>
<dbReference type="GO" id="GO:0016853">
    <property type="term" value="F:isomerase activity"/>
    <property type="evidence" value="ECO:0007669"/>
    <property type="project" value="UniProtKB-KW"/>
</dbReference>
<dbReference type="Proteomes" id="UP000179769">
    <property type="component" value="Unassembled WGS sequence"/>
</dbReference>
<dbReference type="InterPro" id="IPR050312">
    <property type="entry name" value="IolE/XylAMocC-like"/>
</dbReference>
<organism evidence="2 3">
    <name type="scientific">Parafrankia soli</name>
    <dbReference type="NCBI Taxonomy" id="2599596"/>
    <lineage>
        <taxon>Bacteria</taxon>
        <taxon>Bacillati</taxon>
        <taxon>Actinomycetota</taxon>
        <taxon>Actinomycetes</taxon>
        <taxon>Frankiales</taxon>
        <taxon>Frankiaceae</taxon>
        <taxon>Parafrankia</taxon>
    </lineage>
</organism>
<dbReference type="PANTHER" id="PTHR12110:SF48">
    <property type="entry name" value="BLL3656 PROTEIN"/>
    <property type="match status" value="1"/>
</dbReference>
<comment type="caution">
    <text evidence="2">The sequence shown here is derived from an EMBL/GenBank/DDBJ whole genome shotgun (WGS) entry which is preliminary data.</text>
</comment>
<gene>
    <name evidence="2" type="ORF">BBK14_17665</name>
</gene>
<dbReference type="InterPro" id="IPR036237">
    <property type="entry name" value="Xyl_isomerase-like_sf"/>
</dbReference>
<dbReference type="PANTHER" id="PTHR12110">
    <property type="entry name" value="HYDROXYPYRUVATE ISOMERASE"/>
    <property type="match status" value="1"/>
</dbReference>
<evidence type="ECO:0000313" key="2">
    <source>
        <dbReference type="EMBL" id="OHV28966.1"/>
    </source>
</evidence>
<dbReference type="SUPFAM" id="SSF51658">
    <property type="entry name" value="Xylose isomerase-like"/>
    <property type="match status" value="1"/>
</dbReference>
<protein>
    <submittedName>
        <fullName evidence="2">Xylose isomerase</fullName>
    </submittedName>
</protein>
<dbReference type="Pfam" id="PF01261">
    <property type="entry name" value="AP_endonuc_2"/>
    <property type="match status" value="1"/>
</dbReference>
<sequence length="251" mass="26504">MELALTPDSRWDVDTAGLVAAAADAGFGSVGLAEANADAAGAAVLAAAGLRCHEILALIVTDDEQATIDQARRVAKAAAAVNARWVLTGFRVGLDERSGPLIARCAALFAAAGAGMAVEFSPLGGTKSIATAVDIVEAAGPDRAGVLIDTWHFFNGESTWEQLEQVPLDRIAYIQFDDALPPISPNGIKETMHRRAMPGEGIFDLERFAATLLDRGWSGLVSVEVLNAELRGLPVAEFARRAYETTAGFWR</sequence>
<dbReference type="AlphaFoldDB" id="A0A1S1Q5T5"/>
<name>A0A1S1Q5T5_9ACTN</name>
<reference evidence="3" key="1">
    <citation type="submission" date="2016-07" db="EMBL/GenBank/DDBJ databases">
        <title>Frankia sp. NRRL B-16219 Genome sequencing.</title>
        <authorList>
            <person name="Ghodhbane-Gtari F."/>
            <person name="Swanson E."/>
            <person name="Gueddou A."/>
            <person name="Louati M."/>
            <person name="Nouioui I."/>
            <person name="Hezbri K."/>
            <person name="Abebe-Akele F."/>
            <person name="Simpson S."/>
            <person name="Morris K."/>
            <person name="Thomas K."/>
            <person name="Gtari M."/>
            <person name="Tisa L.S."/>
        </authorList>
    </citation>
    <scope>NUCLEOTIDE SEQUENCE [LARGE SCALE GENOMIC DNA]</scope>
    <source>
        <strain evidence="3">NRRL B-16219</strain>
    </source>
</reference>
<keyword evidence="2" id="KW-0413">Isomerase</keyword>
<dbReference type="EMBL" id="MAXA01000202">
    <property type="protein sequence ID" value="OHV28966.1"/>
    <property type="molecule type" value="Genomic_DNA"/>
</dbReference>
<evidence type="ECO:0000259" key="1">
    <source>
        <dbReference type="Pfam" id="PF01261"/>
    </source>
</evidence>
<dbReference type="Gene3D" id="3.20.20.150">
    <property type="entry name" value="Divalent-metal-dependent TIM barrel enzymes"/>
    <property type="match status" value="1"/>
</dbReference>
<proteinExistence type="predicted"/>